<keyword evidence="6" id="KW-0479">Metal-binding</keyword>
<evidence type="ECO:0000259" key="14">
    <source>
        <dbReference type="PROSITE" id="PS51671"/>
    </source>
</evidence>
<feature type="domain" description="ACT" evidence="14">
    <location>
        <begin position="11"/>
        <end position="83"/>
    </location>
</feature>
<dbReference type="Gene3D" id="3.30.70.260">
    <property type="match status" value="2"/>
</dbReference>
<dbReference type="SFLD" id="SFLDF00029">
    <property type="entry name" value="phosphoserine_phosphatase"/>
    <property type="match status" value="1"/>
</dbReference>
<dbReference type="PROSITE" id="PS51671">
    <property type="entry name" value="ACT"/>
    <property type="match status" value="1"/>
</dbReference>
<organism evidence="15 16">
    <name type="scientific">Candidatus Planktophila sulfonica</name>
    <dbReference type="NCBI Taxonomy" id="1884904"/>
    <lineage>
        <taxon>Bacteria</taxon>
        <taxon>Bacillati</taxon>
        <taxon>Actinomycetota</taxon>
        <taxon>Actinomycetes</taxon>
        <taxon>Candidatus Nanopelagicales</taxon>
        <taxon>Candidatus Nanopelagicaceae</taxon>
        <taxon>Candidatus Planktophila</taxon>
    </lineage>
</organism>
<dbReference type="EC" id="3.1.3.3" evidence="4"/>
<dbReference type="SFLD" id="SFLDG01136">
    <property type="entry name" value="C1.6:_Phosphoserine_Phosphatas"/>
    <property type="match status" value="1"/>
</dbReference>
<evidence type="ECO:0000256" key="13">
    <source>
        <dbReference type="PIRSR" id="PIRSR604469-1"/>
    </source>
</evidence>
<gene>
    <name evidence="15" type="ORF">A1sIA56_03400</name>
</gene>
<keyword evidence="8" id="KW-0460">Magnesium</keyword>
<evidence type="ECO:0000256" key="9">
    <source>
        <dbReference type="ARBA" id="ARBA00023299"/>
    </source>
</evidence>
<evidence type="ECO:0000256" key="6">
    <source>
        <dbReference type="ARBA" id="ARBA00022723"/>
    </source>
</evidence>
<proteinExistence type="inferred from homology"/>
<keyword evidence="9" id="KW-0718">Serine biosynthesis</keyword>
<dbReference type="Pfam" id="PF13740">
    <property type="entry name" value="ACT_6"/>
    <property type="match status" value="1"/>
</dbReference>
<evidence type="ECO:0000256" key="7">
    <source>
        <dbReference type="ARBA" id="ARBA00022801"/>
    </source>
</evidence>
<comment type="catalytic activity">
    <reaction evidence="12">
        <text>O-phospho-D-serine + H2O = D-serine + phosphate</text>
        <dbReference type="Rhea" id="RHEA:24873"/>
        <dbReference type="ChEBI" id="CHEBI:15377"/>
        <dbReference type="ChEBI" id="CHEBI:35247"/>
        <dbReference type="ChEBI" id="CHEBI:43474"/>
        <dbReference type="ChEBI" id="CHEBI:58680"/>
        <dbReference type="EC" id="3.1.3.3"/>
    </reaction>
</comment>
<dbReference type="CDD" id="cd07500">
    <property type="entry name" value="HAD_PSP"/>
    <property type="match status" value="1"/>
</dbReference>
<feature type="active site" description="Proton donor" evidence="13">
    <location>
        <position position="188"/>
    </location>
</feature>
<keyword evidence="16" id="KW-1185">Reference proteome</keyword>
<dbReference type="KEGG" id="psuf:A1sIA56_03400"/>
<evidence type="ECO:0000256" key="1">
    <source>
        <dbReference type="ARBA" id="ARBA00001946"/>
    </source>
</evidence>
<feature type="active site" description="Nucleophile" evidence="13">
    <location>
        <position position="186"/>
    </location>
</feature>
<name>A0A249KIQ5_9ACTN</name>
<evidence type="ECO:0000256" key="3">
    <source>
        <dbReference type="ARBA" id="ARBA00009184"/>
    </source>
</evidence>
<dbReference type="EMBL" id="CP016773">
    <property type="protein sequence ID" value="ASY16626.1"/>
    <property type="molecule type" value="Genomic_DNA"/>
</dbReference>
<dbReference type="InterPro" id="IPR049148">
    <property type="entry name" value="PSP_ACT"/>
</dbReference>
<dbReference type="InterPro" id="IPR036412">
    <property type="entry name" value="HAD-like_sf"/>
</dbReference>
<comment type="cofactor">
    <cofactor evidence="1">
        <name>Mg(2+)</name>
        <dbReference type="ChEBI" id="CHEBI:18420"/>
    </cofactor>
</comment>
<dbReference type="InterPro" id="IPR045865">
    <property type="entry name" value="ACT-like_dom_sf"/>
</dbReference>
<evidence type="ECO:0000256" key="10">
    <source>
        <dbReference type="ARBA" id="ARBA00031693"/>
    </source>
</evidence>
<dbReference type="SUPFAM" id="SSF56784">
    <property type="entry name" value="HAD-like"/>
    <property type="match status" value="1"/>
</dbReference>
<dbReference type="GO" id="GO:0005737">
    <property type="term" value="C:cytoplasm"/>
    <property type="evidence" value="ECO:0007669"/>
    <property type="project" value="TreeGrafter"/>
</dbReference>
<evidence type="ECO:0000313" key="15">
    <source>
        <dbReference type="EMBL" id="ASY16626.1"/>
    </source>
</evidence>
<dbReference type="Pfam" id="PF12710">
    <property type="entry name" value="HAD"/>
    <property type="match status" value="1"/>
</dbReference>
<protein>
    <recommendedName>
        <fullName evidence="4">phosphoserine phosphatase</fullName>
        <ecNumber evidence="4">3.1.3.3</ecNumber>
    </recommendedName>
    <alternativeName>
        <fullName evidence="10">O-phosphoserine phosphohydrolase</fullName>
    </alternativeName>
</protein>
<dbReference type="SFLD" id="SFLDG01137">
    <property type="entry name" value="C1.6.1:_Phosphoserine_Phosphat"/>
    <property type="match status" value="1"/>
</dbReference>
<accession>A0A249KIQ5</accession>
<dbReference type="RefSeq" id="WP_190276981.1">
    <property type="nucleotide sequence ID" value="NZ_CP016773.1"/>
</dbReference>
<evidence type="ECO:0000313" key="16">
    <source>
        <dbReference type="Proteomes" id="UP000217215"/>
    </source>
</evidence>
<dbReference type="AlphaFoldDB" id="A0A249KIQ5"/>
<dbReference type="Proteomes" id="UP000217215">
    <property type="component" value="Chromosome"/>
</dbReference>
<sequence>MSDEKSEFTGLILVSGIDTPGITQALFETLAPFAITVLDIEQVVIRERLILTVLISLNPAHSEAIEEDLQLCGQKLGVDIATSFLEQGQSSIAAKTGLVHVVALGSPLAPTAIAAIASAIASRGGNIERIHRTASYPITAIEFIVSDADQTDIRACLAEVTTAHSVDIAVSPGGLMRWAKKLVVMDVDSTLIQQEVIELLANKAGVQEKVKEITDSAMRGELDFNESLRARVALLAGLPESVITEVQKEIALTPGARTLVKTLHQLGHSVAVVSGGFVSVIEPLVKELGIAHYRANTLEIIDGKLTGKVIEPIIDRAAKATALRDFAEIEGVQLEQTVAIGDGANDLDMISIAGLGIAFNAKPAVKAAAASSVSAPYLDSVLYLLGISREDIEEAGAQRK</sequence>
<dbReference type="UniPathway" id="UPA00135">
    <property type="reaction ID" value="UER00198"/>
</dbReference>
<comment type="similarity">
    <text evidence="3">Belongs to the HAD-like hydrolase superfamily. SerB family.</text>
</comment>
<evidence type="ECO:0000256" key="12">
    <source>
        <dbReference type="ARBA" id="ARBA00048523"/>
    </source>
</evidence>
<comment type="catalytic activity">
    <reaction evidence="11">
        <text>O-phospho-L-serine + H2O = L-serine + phosphate</text>
        <dbReference type="Rhea" id="RHEA:21208"/>
        <dbReference type="ChEBI" id="CHEBI:15377"/>
        <dbReference type="ChEBI" id="CHEBI:33384"/>
        <dbReference type="ChEBI" id="CHEBI:43474"/>
        <dbReference type="ChEBI" id="CHEBI:57524"/>
        <dbReference type="EC" id="3.1.3.3"/>
    </reaction>
</comment>
<reference evidence="15 16" key="1">
    <citation type="submission" date="2016-07" db="EMBL/GenBank/DDBJ databases">
        <title>High microdiversification within the ubiquitous acI lineage of Actinobacteria.</title>
        <authorList>
            <person name="Neuenschwander S.M."/>
            <person name="Salcher M."/>
            <person name="Ghai R."/>
            <person name="Pernthaler J."/>
        </authorList>
    </citation>
    <scope>NUCLEOTIDE SEQUENCE [LARGE SCALE GENOMIC DNA]</scope>
    <source>
        <strain evidence="15">MMS-IA-56</strain>
    </source>
</reference>
<keyword evidence="7" id="KW-0378">Hydrolase</keyword>
<dbReference type="SFLD" id="SFLDS00003">
    <property type="entry name" value="Haloacid_Dehalogenase"/>
    <property type="match status" value="1"/>
</dbReference>
<dbReference type="Pfam" id="PF21086">
    <property type="entry name" value="ACT_PSP_2"/>
    <property type="match status" value="1"/>
</dbReference>
<dbReference type="InterPro" id="IPR023214">
    <property type="entry name" value="HAD_sf"/>
</dbReference>
<dbReference type="InterPro" id="IPR002912">
    <property type="entry name" value="ACT_dom"/>
</dbReference>
<keyword evidence="5" id="KW-0028">Amino-acid biosynthesis</keyword>
<dbReference type="Gene3D" id="3.40.50.1000">
    <property type="entry name" value="HAD superfamily/HAD-like"/>
    <property type="match status" value="1"/>
</dbReference>
<dbReference type="InterPro" id="IPR050582">
    <property type="entry name" value="HAD-like_SerB"/>
</dbReference>
<evidence type="ECO:0000256" key="4">
    <source>
        <dbReference type="ARBA" id="ARBA00012640"/>
    </source>
</evidence>
<comment type="pathway">
    <text evidence="2">Amino-acid biosynthesis; L-serine biosynthesis; L-serine from 3-phospho-D-glycerate: step 3/3.</text>
</comment>
<evidence type="ECO:0000256" key="11">
    <source>
        <dbReference type="ARBA" id="ARBA00048138"/>
    </source>
</evidence>
<dbReference type="GO" id="GO:0006564">
    <property type="term" value="P:L-serine biosynthetic process"/>
    <property type="evidence" value="ECO:0007669"/>
    <property type="project" value="UniProtKB-KW"/>
</dbReference>
<evidence type="ECO:0000256" key="8">
    <source>
        <dbReference type="ARBA" id="ARBA00022842"/>
    </source>
</evidence>
<dbReference type="NCBIfam" id="TIGR00338">
    <property type="entry name" value="serB"/>
    <property type="match status" value="1"/>
</dbReference>
<evidence type="ECO:0000256" key="2">
    <source>
        <dbReference type="ARBA" id="ARBA00005135"/>
    </source>
</evidence>
<dbReference type="GO" id="GO:0000287">
    <property type="term" value="F:magnesium ion binding"/>
    <property type="evidence" value="ECO:0007669"/>
    <property type="project" value="TreeGrafter"/>
</dbReference>
<dbReference type="NCBIfam" id="TIGR01488">
    <property type="entry name" value="HAD-SF-IB"/>
    <property type="match status" value="1"/>
</dbReference>
<dbReference type="SUPFAM" id="SSF55021">
    <property type="entry name" value="ACT-like"/>
    <property type="match status" value="1"/>
</dbReference>
<dbReference type="GO" id="GO:0036424">
    <property type="term" value="F:L-phosphoserine phosphatase activity"/>
    <property type="evidence" value="ECO:0007669"/>
    <property type="project" value="InterPro"/>
</dbReference>
<dbReference type="PANTHER" id="PTHR43344">
    <property type="entry name" value="PHOSPHOSERINE PHOSPHATASE"/>
    <property type="match status" value="1"/>
</dbReference>
<dbReference type="PANTHER" id="PTHR43344:SF2">
    <property type="entry name" value="PHOSPHOSERINE PHOSPHATASE"/>
    <property type="match status" value="1"/>
</dbReference>
<dbReference type="InterPro" id="IPR004469">
    <property type="entry name" value="PSP"/>
</dbReference>
<evidence type="ECO:0000256" key="5">
    <source>
        <dbReference type="ARBA" id="ARBA00022605"/>
    </source>
</evidence>